<keyword evidence="11" id="KW-1185">Reference proteome</keyword>
<evidence type="ECO:0000256" key="3">
    <source>
        <dbReference type="ARBA" id="ARBA00023295"/>
    </source>
</evidence>
<evidence type="ECO:0000313" key="11">
    <source>
        <dbReference type="Proteomes" id="UP000224634"/>
    </source>
</evidence>
<dbReference type="EMBL" id="PDNA01000036">
    <property type="protein sequence ID" value="PGH21363.1"/>
    <property type="molecule type" value="Genomic_DNA"/>
</dbReference>
<evidence type="ECO:0000256" key="4">
    <source>
        <dbReference type="ARBA" id="ARBA00052064"/>
    </source>
</evidence>
<dbReference type="Proteomes" id="UP000224634">
    <property type="component" value="Unassembled WGS sequence"/>
</dbReference>
<comment type="caution">
    <text evidence="10">The sequence shown here is derived from an EMBL/GenBank/DDBJ whole genome shotgun (WGS) entry which is preliminary data.</text>
</comment>
<dbReference type="CDD" id="cd06593">
    <property type="entry name" value="GH31_xylosidase_YicI"/>
    <property type="match status" value="1"/>
</dbReference>
<reference evidence="10 11" key="1">
    <citation type="submission" date="2017-10" db="EMBL/GenBank/DDBJ databases">
        <title>Comparative genomics in systemic dimorphic fungi from Ajellomycetaceae.</title>
        <authorList>
            <person name="Munoz J.F."/>
            <person name="Mcewen J.G."/>
            <person name="Clay O.K."/>
            <person name="Cuomo C.A."/>
        </authorList>
    </citation>
    <scope>NUCLEOTIDE SEQUENCE [LARGE SCALE GENOMIC DNA]</scope>
    <source>
        <strain evidence="10 11">UAMH7299</strain>
    </source>
</reference>
<evidence type="ECO:0000256" key="1">
    <source>
        <dbReference type="ARBA" id="ARBA00007806"/>
    </source>
</evidence>
<dbReference type="FunFam" id="3.20.20.80:FF:000053">
    <property type="entry name" value="Alpha-xylosidase YicI"/>
    <property type="match status" value="1"/>
</dbReference>
<dbReference type="InterPro" id="IPR025887">
    <property type="entry name" value="Glyco_hydro_31_N_dom"/>
</dbReference>
<dbReference type="STRING" id="1447883.A0A2B7YK33"/>
<dbReference type="InterPro" id="IPR017853">
    <property type="entry name" value="GH"/>
</dbReference>
<dbReference type="InterPro" id="IPR013780">
    <property type="entry name" value="Glyco_hydro_b"/>
</dbReference>
<dbReference type="Gene3D" id="3.20.20.80">
    <property type="entry name" value="Glycosidases"/>
    <property type="match status" value="1"/>
</dbReference>
<dbReference type="InterPro" id="IPR011013">
    <property type="entry name" value="Gal_mutarotase_sf_dom"/>
</dbReference>
<dbReference type="NCBIfam" id="NF007940">
    <property type="entry name" value="PRK10658.1"/>
    <property type="match status" value="1"/>
</dbReference>
<accession>A0A2B7YK33</accession>
<dbReference type="Pfam" id="PF01055">
    <property type="entry name" value="Glyco_hydro_31_2nd"/>
    <property type="match status" value="1"/>
</dbReference>
<proteinExistence type="inferred from homology"/>
<dbReference type="PANTHER" id="PTHR43053">
    <property type="entry name" value="GLYCOSIDASE FAMILY 31"/>
    <property type="match status" value="1"/>
</dbReference>
<evidence type="ECO:0000256" key="5">
    <source>
        <dbReference type="ARBA" id="ARBA00066962"/>
    </source>
</evidence>
<evidence type="ECO:0000256" key="2">
    <source>
        <dbReference type="ARBA" id="ARBA00022801"/>
    </source>
</evidence>
<dbReference type="GO" id="GO:0005975">
    <property type="term" value="P:carbohydrate metabolic process"/>
    <property type="evidence" value="ECO:0007669"/>
    <property type="project" value="InterPro"/>
</dbReference>
<dbReference type="InterPro" id="IPR048395">
    <property type="entry name" value="Glyco_hydro_31_C"/>
</dbReference>
<dbReference type="SUPFAM" id="SSF51445">
    <property type="entry name" value="(Trans)glycosidases"/>
    <property type="match status" value="1"/>
</dbReference>
<dbReference type="GO" id="GO:0030246">
    <property type="term" value="F:carbohydrate binding"/>
    <property type="evidence" value="ECO:0007669"/>
    <property type="project" value="InterPro"/>
</dbReference>
<protein>
    <recommendedName>
        <fullName evidence="5">alpha-D-xyloside xylohydrolase</fullName>
        <ecNumber evidence="5">3.2.1.177</ecNumber>
    </recommendedName>
</protein>
<organism evidence="10 11">
    <name type="scientific">Polytolypa hystricis (strain UAMH7299)</name>
    <dbReference type="NCBI Taxonomy" id="1447883"/>
    <lineage>
        <taxon>Eukaryota</taxon>
        <taxon>Fungi</taxon>
        <taxon>Dikarya</taxon>
        <taxon>Ascomycota</taxon>
        <taxon>Pezizomycotina</taxon>
        <taxon>Eurotiomycetes</taxon>
        <taxon>Eurotiomycetidae</taxon>
        <taxon>Onygenales</taxon>
        <taxon>Onygenales incertae sedis</taxon>
        <taxon>Polytolypa</taxon>
    </lineage>
</organism>
<comment type="catalytic activity">
    <reaction evidence="4">
        <text>Hydrolysis of terminal, non-reducing alpha-D-xylose residues with release of alpha-D-xylose.</text>
        <dbReference type="EC" id="3.2.1.177"/>
    </reaction>
</comment>
<dbReference type="OrthoDB" id="1334205at2759"/>
<evidence type="ECO:0000259" key="9">
    <source>
        <dbReference type="Pfam" id="PF21365"/>
    </source>
</evidence>
<name>A0A2B7YK33_POLH7</name>
<dbReference type="SUPFAM" id="SSF51011">
    <property type="entry name" value="Glycosyl hydrolase domain"/>
    <property type="match status" value="1"/>
</dbReference>
<dbReference type="GO" id="GO:0061634">
    <property type="term" value="F:alpha-D-xyloside xylohydrolase"/>
    <property type="evidence" value="ECO:0007669"/>
    <property type="project" value="UniProtKB-EC"/>
</dbReference>
<dbReference type="CDD" id="cd14752">
    <property type="entry name" value="GH31_N"/>
    <property type="match status" value="1"/>
</dbReference>
<evidence type="ECO:0000259" key="8">
    <source>
        <dbReference type="Pfam" id="PF13802"/>
    </source>
</evidence>
<dbReference type="Pfam" id="PF13802">
    <property type="entry name" value="Gal_mutarotas_2"/>
    <property type="match status" value="1"/>
</dbReference>
<dbReference type="InterPro" id="IPR000322">
    <property type="entry name" value="Glyco_hydro_31_TIM"/>
</dbReference>
<dbReference type="PANTHER" id="PTHR43053:SF4">
    <property type="entry name" value="MYOGENESIS-REGULATING GLYCOSIDASE"/>
    <property type="match status" value="1"/>
</dbReference>
<dbReference type="SUPFAM" id="SSF74650">
    <property type="entry name" value="Galactose mutarotase-like"/>
    <property type="match status" value="1"/>
</dbReference>
<dbReference type="AlphaFoldDB" id="A0A2B7YK33"/>
<evidence type="ECO:0000259" key="7">
    <source>
        <dbReference type="Pfam" id="PF01055"/>
    </source>
</evidence>
<dbReference type="InterPro" id="IPR050985">
    <property type="entry name" value="Alpha-glycosidase_related"/>
</dbReference>
<feature type="domain" description="Glycoside hydrolase family 31 TIM barrel" evidence="7">
    <location>
        <begin position="284"/>
        <end position="607"/>
    </location>
</feature>
<dbReference type="Gene3D" id="2.60.40.1760">
    <property type="entry name" value="glycosyl hydrolase (family 31)"/>
    <property type="match status" value="1"/>
</dbReference>
<dbReference type="Gene3D" id="2.60.40.1180">
    <property type="entry name" value="Golgi alpha-mannosidase II"/>
    <property type="match status" value="1"/>
</dbReference>
<evidence type="ECO:0000313" key="10">
    <source>
        <dbReference type="EMBL" id="PGH21363.1"/>
    </source>
</evidence>
<feature type="domain" description="Glycoside hydrolase family 31 N-terminal" evidence="8">
    <location>
        <begin position="55"/>
        <end position="239"/>
    </location>
</feature>
<keyword evidence="3 6" id="KW-0326">Glycosidase</keyword>
<comment type="similarity">
    <text evidence="1 6">Belongs to the glycosyl hydrolase 31 family.</text>
</comment>
<feature type="domain" description="Glycosyl hydrolase family 31 C-terminal" evidence="9">
    <location>
        <begin position="621"/>
        <end position="704"/>
    </location>
</feature>
<sequence length="773" mass="86253">MWLVHPTKTVQYAEDIYSVNPSPDKRSLALVCPTRHVHSRGDTLNLSTLHINLEAQFDGVISLEVEHWRGARRLGPNFELFPDGGKPELSKEQVGIAKSERGTTLRSGGLSATVSPDQHSFSIRFHVSDDPDSELTSLLNRSVGLAYDPPISNPKDVEDLVRGDSGSRKHYVFTQTELDVGESVHGLGERFGPFNRLGQNVEVWNEDGGTSSDQAYKNISFWMSSKGYGVFIDTPEKVDLEIGSERCCRVQTSVEGQRLKWYIIHGPSPKEVLTKYSILTGHAPMVPAWSFGLWLTTSFTTDYDEGTVTNFLQQMSDRSIPVEVFHYDCFWLRAFHWCDFVFSPEHFPDPKGSIARIKEAGLTNKVCVWINPYLGQASPVFEEAAAKGYLLKRTNGDVWQWDLWQAGMGLVDFTNPEAVKWYEGCLEQLFDMGIGALKTDFGERIPTRGVKWHDEKVDPERMHNYYSFIFNKIVFNALKRRFGDEQAVVFARSACAGVQRFPLVWGGDCESTPAALAESVRGGLSLGLSSFTFWSCDIGGFEGSPPPWIYKRWVAFGLLCSHSRLHGSNSYRVPWLIDNDDQGADGSTAVLRTFVQLKRRLMPYLYAQAVQSARMGWPLSLRATALEFPDDPTAWVACDRQFFVGDSILVAPVFTENGGVEFYLPAGRWTSLWDETNVVSGPGWRRETHGFGTLPIYVREGTVLVLGKGQGEGGFGYDWCESPEVRLYHTKPGDSATVVDAAGKEVGVLEVQADGTLKGTECFKGDVVIKTIS</sequence>
<dbReference type="EC" id="3.2.1.177" evidence="5"/>
<keyword evidence="2 6" id="KW-0378">Hydrolase</keyword>
<dbReference type="Pfam" id="PF21365">
    <property type="entry name" value="Glyco_hydro_31_3rd"/>
    <property type="match status" value="1"/>
</dbReference>
<evidence type="ECO:0000256" key="6">
    <source>
        <dbReference type="RuleBase" id="RU361185"/>
    </source>
</evidence>
<gene>
    <name evidence="10" type="ORF">AJ80_03280</name>
</gene>